<evidence type="ECO:0000313" key="3">
    <source>
        <dbReference type="Proteomes" id="UP000276282"/>
    </source>
</evidence>
<dbReference type="RefSeq" id="WP_121345602.1">
    <property type="nucleotide sequence ID" value="NZ_RBLG01000002.1"/>
</dbReference>
<feature type="transmembrane region" description="Helical" evidence="1">
    <location>
        <begin position="74"/>
        <end position="95"/>
    </location>
</feature>
<evidence type="ECO:0008006" key="4">
    <source>
        <dbReference type="Google" id="ProtNLM"/>
    </source>
</evidence>
<dbReference type="OrthoDB" id="1121797at2"/>
<evidence type="ECO:0000256" key="1">
    <source>
        <dbReference type="SAM" id="Phobius"/>
    </source>
</evidence>
<feature type="transmembrane region" description="Helical" evidence="1">
    <location>
        <begin position="36"/>
        <end position="62"/>
    </location>
</feature>
<evidence type="ECO:0000313" key="2">
    <source>
        <dbReference type="EMBL" id="RKS53516.1"/>
    </source>
</evidence>
<accession>A0A495PU72</accession>
<gene>
    <name evidence="2" type="ORF">BC962_1768</name>
</gene>
<keyword evidence="3" id="KW-1185">Reference proteome</keyword>
<keyword evidence="1" id="KW-0472">Membrane</keyword>
<dbReference type="Proteomes" id="UP000276282">
    <property type="component" value="Unassembled WGS sequence"/>
</dbReference>
<dbReference type="EMBL" id="RBLG01000002">
    <property type="protein sequence ID" value="RKS53516.1"/>
    <property type="molecule type" value="Genomic_DNA"/>
</dbReference>
<organism evidence="2 3">
    <name type="scientific">Gillisia mitskevichiae</name>
    <dbReference type="NCBI Taxonomy" id="270921"/>
    <lineage>
        <taxon>Bacteria</taxon>
        <taxon>Pseudomonadati</taxon>
        <taxon>Bacteroidota</taxon>
        <taxon>Flavobacteriia</taxon>
        <taxon>Flavobacteriales</taxon>
        <taxon>Flavobacteriaceae</taxon>
        <taxon>Gillisia</taxon>
    </lineage>
</organism>
<name>A0A495PU72_9FLAO</name>
<sequence length="152" mass="17091">MNQHLTQHNNENESTVISIPQESIHFFKETGRWAKLLAILGFVFIGFMVVAAFTMGTIMTAFGGEVGQFPFQGILMGAIYLFVALLYYFPVMYLFKFSKNIKQAFITMDSTSFNAAIGSLKSHYKFIGVLTIIMMAFYAMMLFGLVVMAIAM</sequence>
<dbReference type="AlphaFoldDB" id="A0A495PU72"/>
<comment type="caution">
    <text evidence="2">The sequence shown here is derived from an EMBL/GenBank/DDBJ whole genome shotgun (WGS) entry which is preliminary data.</text>
</comment>
<proteinExistence type="predicted"/>
<keyword evidence="1" id="KW-0812">Transmembrane</keyword>
<feature type="transmembrane region" description="Helical" evidence="1">
    <location>
        <begin position="126"/>
        <end position="151"/>
    </location>
</feature>
<protein>
    <recommendedName>
        <fullName evidence="4">DUF5362 domain-containing protein</fullName>
    </recommendedName>
</protein>
<keyword evidence="1" id="KW-1133">Transmembrane helix</keyword>
<reference evidence="2 3" key="1">
    <citation type="submission" date="2018-10" db="EMBL/GenBank/DDBJ databases">
        <title>Genomic Encyclopedia of Archaeal and Bacterial Type Strains, Phase II (KMG-II): from individual species to whole genera.</title>
        <authorList>
            <person name="Goeker M."/>
        </authorList>
    </citation>
    <scope>NUCLEOTIDE SEQUENCE [LARGE SCALE GENOMIC DNA]</scope>
    <source>
        <strain evidence="2 3">DSM 19839</strain>
    </source>
</reference>